<reference evidence="6 7" key="1">
    <citation type="submission" date="2017-11" db="EMBL/GenBank/DDBJ databases">
        <title>Genomic Encyclopedia of Archaeal and Bacterial Type Strains, Phase II (KMG-II): From Individual Species to Whole Genera.</title>
        <authorList>
            <person name="Goeker M."/>
        </authorList>
    </citation>
    <scope>NUCLEOTIDE SEQUENCE [LARGE SCALE GENOMIC DNA]</scope>
    <source>
        <strain evidence="6 7">DSM 16400</strain>
    </source>
</reference>
<evidence type="ECO:0000313" key="7">
    <source>
        <dbReference type="Proteomes" id="UP000231742"/>
    </source>
</evidence>
<feature type="compositionally biased region" description="Low complexity" evidence="2">
    <location>
        <begin position="620"/>
        <end position="629"/>
    </location>
</feature>
<keyword evidence="3" id="KW-1133">Transmembrane helix</keyword>
<dbReference type="AlphaFoldDB" id="A0A2M9D1F4"/>
<keyword evidence="7" id="KW-1185">Reference proteome</keyword>
<keyword evidence="3" id="KW-0812">Transmembrane</keyword>
<accession>A0A2M9D1F4</accession>
<evidence type="ECO:0000256" key="4">
    <source>
        <dbReference type="SAM" id="SignalP"/>
    </source>
</evidence>
<feature type="signal peptide" evidence="4">
    <location>
        <begin position="1"/>
        <end position="25"/>
    </location>
</feature>
<feature type="compositionally biased region" description="Gly residues" evidence="2">
    <location>
        <begin position="660"/>
        <end position="670"/>
    </location>
</feature>
<dbReference type="EMBL" id="PGFH01000003">
    <property type="protein sequence ID" value="PJJ78034.1"/>
    <property type="molecule type" value="Genomic_DNA"/>
</dbReference>
<feature type="region of interest" description="Disordered" evidence="2">
    <location>
        <begin position="620"/>
        <end position="670"/>
    </location>
</feature>
<feature type="chain" id="PRO_5014605113" evidence="4">
    <location>
        <begin position="26"/>
        <end position="670"/>
    </location>
</feature>
<comment type="caution">
    <text evidence="6">The sequence shown here is derived from an EMBL/GenBank/DDBJ whole genome shotgun (WGS) entry which is preliminary data.</text>
</comment>
<dbReference type="Pfam" id="PF04536">
    <property type="entry name" value="TPM_phosphatase"/>
    <property type="match status" value="1"/>
</dbReference>
<dbReference type="InterPro" id="IPR007621">
    <property type="entry name" value="TPM_dom"/>
</dbReference>
<feature type="compositionally biased region" description="Gly residues" evidence="2">
    <location>
        <begin position="630"/>
        <end position="653"/>
    </location>
</feature>
<name>A0A2M9D1F4_9MICO</name>
<keyword evidence="1" id="KW-0175">Coiled coil</keyword>
<evidence type="ECO:0000259" key="5">
    <source>
        <dbReference type="Pfam" id="PF04536"/>
    </source>
</evidence>
<evidence type="ECO:0000256" key="1">
    <source>
        <dbReference type="SAM" id="Coils"/>
    </source>
</evidence>
<sequence length="670" mass="67278">MKARLGTTLALAALLGLLTAGPALANDPVSLDGGYVVDSVGVLDGDSSAIDGALDSLYESQGIQLFVVYVDEFTNPSDPVDWADTTADNNGLGDNDLLLAVAVSQRQYALSVALDAPVTSDQLDAAESAIESELRNDNWGQAAIAGANSLAGEGSTAVTSDASSGGIPILPIVGGVAVVGAGAYVIYRVRRGGKGDRSAAPTAEVSQEELDRQAGSALVDLDDAVKTSEQELGFAEAQFGSAATAGFQKSLDEANAAVARAFRIRQQLDDSEPETAEQKRAMTIEIIELCEHADDLLDEQAEAFEELRQLETNAPAVLAETSTAIAAAAQRLPATEAALAALTARYAPAAIEAVADNGARAQALLNSAVSTSTAAQASIEAQKPSEAAVAVRAAQAELGQAIQLMDAVDSLTEELQAAEQKLAAAITDTTNDIAAARALPADSTAAALQPSIASAEAALAAAQSATADPVASLSALGDANAALETVFVGVRDQQAAIAQAATQLSAALAAAQSRITTTAQFITTRRGGVGSSARTKIAEADRQLKQALALQASDPVTALTHARTADQLAASAYDIAQREVSQFSGGSNAGVGGLLGGSNSGGGDVLGGIIGGLIGGSLGSRSSRPSSGYSWGGGSRSGSSGSRGGSRSGGRSSGGSPRRSGGGRSRGGRF</sequence>
<dbReference type="RefSeq" id="WP_100389948.1">
    <property type="nucleotide sequence ID" value="NZ_BMZU01000001.1"/>
</dbReference>
<organism evidence="6 7">
    <name type="scientific">Salinibacterium amurskyense</name>
    <dbReference type="NCBI Taxonomy" id="205941"/>
    <lineage>
        <taxon>Bacteria</taxon>
        <taxon>Bacillati</taxon>
        <taxon>Actinomycetota</taxon>
        <taxon>Actinomycetes</taxon>
        <taxon>Micrococcales</taxon>
        <taxon>Microbacteriaceae</taxon>
        <taxon>Salinibacterium</taxon>
    </lineage>
</organism>
<dbReference type="OrthoDB" id="5105562at2"/>
<dbReference type="Gene3D" id="3.10.310.50">
    <property type="match status" value="1"/>
</dbReference>
<evidence type="ECO:0000313" key="6">
    <source>
        <dbReference type="EMBL" id="PJJ78034.1"/>
    </source>
</evidence>
<keyword evidence="4" id="KW-0732">Signal</keyword>
<dbReference type="Proteomes" id="UP000231742">
    <property type="component" value="Unassembled WGS sequence"/>
</dbReference>
<protein>
    <submittedName>
        <fullName evidence="6">TLP183/Psb32/MOLO-1 phosphatase superfamily protein</fullName>
    </submittedName>
</protein>
<keyword evidence="3" id="KW-0472">Membrane</keyword>
<gene>
    <name evidence="6" type="ORF">CLV85_2488</name>
</gene>
<evidence type="ECO:0000256" key="2">
    <source>
        <dbReference type="SAM" id="MobiDB-lite"/>
    </source>
</evidence>
<feature type="transmembrane region" description="Helical" evidence="3">
    <location>
        <begin position="169"/>
        <end position="187"/>
    </location>
</feature>
<proteinExistence type="predicted"/>
<evidence type="ECO:0000256" key="3">
    <source>
        <dbReference type="SAM" id="Phobius"/>
    </source>
</evidence>
<feature type="domain" description="TPM" evidence="5">
    <location>
        <begin position="36"/>
        <end position="151"/>
    </location>
</feature>
<feature type="coiled-coil region" evidence="1">
    <location>
        <begin position="401"/>
        <end position="428"/>
    </location>
</feature>